<dbReference type="SUPFAM" id="SSF46785">
    <property type="entry name" value="Winged helix' DNA-binding domain"/>
    <property type="match status" value="1"/>
</dbReference>
<dbReference type="SUPFAM" id="SSF51206">
    <property type="entry name" value="cAMP-binding domain-like"/>
    <property type="match status" value="1"/>
</dbReference>
<dbReference type="Pfam" id="PF00027">
    <property type="entry name" value="cNMP_binding"/>
    <property type="match status" value="1"/>
</dbReference>
<gene>
    <name evidence="6" type="ORF">C3F09_09915</name>
</gene>
<feature type="domain" description="HTH crp-type" evidence="5">
    <location>
        <begin position="144"/>
        <end position="215"/>
    </location>
</feature>
<dbReference type="GO" id="GO:0003677">
    <property type="term" value="F:DNA binding"/>
    <property type="evidence" value="ECO:0007669"/>
    <property type="project" value="UniProtKB-KW"/>
</dbReference>
<dbReference type="PROSITE" id="PS50042">
    <property type="entry name" value="CNMP_BINDING_3"/>
    <property type="match status" value="1"/>
</dbReference>
<dbReference type="PANTHER" id="PTHR24567:SF74">
    <property type="entry name" value="HTH-TYPE TRANSCRIPTIONAL REGULATOR ARCR"/>
    <property type="match status" value="1"/>
</dbReference>
<dbReference type="PROSITE" id="PS51063">
    <property type="entry name" value="HTH_CRP_2"/>
    <property type="match status" value="1"/>
</dbReference>
<dbReference type="InterPro" id="IPR000595">
    <property type="entry name" value="cNMP-bd_dom"/>
</dbReference>
<evidence type="ECO:0000256" key="3">
    <source>
        <dbReference type="ARBA" id="ARBA00023163"/>
    </source>
</evidence>
<dbReference type="Pfam" id="PF13545">
    <property type="entry name" value="HTH_Crp_2"/>
    <property type="match status" value="1"/>
</dbReference>
<dbReference type="InterPro" id="IPR018490">
    <property type="entry name" value="cNMP-bd_dom_sf"/>
</dbReference>
<name>A0A855X4L3_9BACT</name>
<feature type="domain" description="Cyclic nucleotide-binding" evidence="4">
    <location>
        <begin position="10"/>
        <end position="130"/>
    </location>
</feature>
<dbReference type="EMBL" id="PQAP01000159">
    <property type="protein sequence ID" value="PWB69945.1"/>
    <property type="molecule type" value="Genomic_DNA"/>
</dbReference>
<evidence type="ECO:0000259" key="4">
    <source>
        <dbReference type="PROSITE" id="PS50042"/>
    </source>
</evidence>
<dbReference type="InterPro" id="IPR050397">
    <property type="entry name" value="Env_Response_Regulators"/>
</dbReference>
<dbReference type="SMART" id="SM00419">
    <property type="entry name" value="HTH_CRP"/>
    <property type="match status" value="1"/>
</dbReference>
<dbReference type="CDD" id="cd00038">
    <property type="entry name" value="CAP_ED"/>
    <property type="match status" value="1"/>
</dbReference>
<dbReference type="SMART" id="SM00100">
    <property type="entry name" value="cNMP"/>
    <property type="match status" value="1"/>
</dbReference>
<proteinExistence type="predicted"/>
<sequence>MQTVLSKSQLFSHLDKRSLEEIGSAATMRAVSKSEVIFHEGDIAQAFFIVASGKVKIFKLSADGKEQILMIASAGQSFAEAALFSGGRYPASAQALEDSELLVINRDGFVRVLGRNPDLAVNLIARLSELLRKMTSLVEELSLTDVTTRLAHRILSMIDDHDSRPRPIVSLAEKKTVLASQLGTIPETLSRSFARLSREKIIAIEGSRIEILDLKKLRELAGEF</sequence>
<evidence type="ECO:0000256" key="1">
    <source>
        <dbReference type="ARBA" id="ARBA00023015"/>
    </source>
</evidence>
<dbReference type="GO" id="GO:0005829">
    <property type="term" value="C:cytosol"/>
    <property type="evidence" value="ECO:0007669"/>
    <property type="project" value="TreeGrafter"/>
</dbReference>
<dbReference type="InterPro" id="IPR036388">
    <property type="entry name" value="WH-like_DNA-bd_sf"/>
</dbReference>
<dbReference type="Gene3D" id="1.10.10.10">
    <property type="entry name" value="Winged helix-like DNA-binding domain superfamily/Winged helix DNA-binding domain"/>
    <property type="match status" value="1"/>
</dbReference>
<dbReference type="Gene3D" id="2.60.120.10">
    <property type="entry name" value="Jelly Rolls"/>
    <property type="match status" value="1"/>
</dbReference>
<dbReference type="AlphaFoldDB" id="A0A855X4L3"/>
<accession>A0A855X4L3</accession>
<dbReference type="InterPro" id="IPR036390">
    <property type="entry name" value="WH_DNA-bd_sf"/>
</dbReference>
<dbReference type="Proteomes" id="UP000250918">
    <property type="component" value="Unassembled WGS sequence"/>
</dbReference>
<comment type="caution">
    <text evidence="6">The sequence shown here is derived from an EMBL/GenBank/DDBJ whole genome shotgun (WGS) entry which is preliminary data.</text>
</comment>
<protein>
    <submittedName>
        <fullName evidence="6">Crp/Fnr family transcriptional regulator</fullName>
    </submittedName>
</protein>
<dbReference type="GO" id="GO:0003700">
    <property type="term" value="F:DNA-binding transcription factor activity"/>
    <property type="evidence" value="ECO:0007669"/>
    <property type="project" value="TreeGrafter"/>
</dbReference>
<keyword evidence="1" id="KW-0805">Transcription regulation</keyword>
<evidence type="ECO:0000256" key="2">
    <source>
        <dbReference type="ARBA" id="ARBA00023125"/>
    </source>
</evidence>
<keyword evidence="2" id="KW-0238">DNA-binding</keyword>
<dbReference type="InterPro" id="IPR012318">
    <property type="entry name" value="HTH_CRP"/>
</dbReference>
<reference evidence="6 7" key="1">
    <citation type="journal article" date="2018" name="ISME J.">
        <title>A methanotrophic archaeon couples anaerobic oxidation of methane to Fe(III) reduction.</title>
        <authorList>
            <person name="Cai C."/>
            <person name="Leu A.O."/>
            <person name="Xie G.J."/>
            <person name="Guo J."/>
            <person name="Feng Y."/>
            <person name="Zhao J.X."/>
            <person name="Tyson G.W."/>
            <person name="Yuan Z."/>
            <person name="Hu S."/>
        </authorList>
    </citation>
    <scope>NUCLEOTIDE SEQUENCE [LARGE SCALE GENOMIC DNA]</scope>
    <source>
        <strain evidence="6">FeB_12</strain>
    </source>
</reference>
<organism evidence="6 7">
    <name type="scientific">candidate division GN15 bacterium</name>
    <dbReference type="NCBI Taxonomy" id="2072418"/>
    <lineage>
        <taxon>Bacteria</taxon>
        <taxon>candidate division GN15</taxon>
    </lineage>
</organism>
<evidence type="ECO:0000259" key="5">
    <source>
        <dbReference type="PROSITE" id="PS51063"/>
    </source>
</evidence>
<keyword evidence="3" id="KW-0804">Transcription</keyword>
<evidence type="ECO:0000313" key="7">
    <source>
        <dbReference type="Proteomes" id="UP000250918"/>
    </source>
</evidence>
<evidence type="ECO:0000313" key="6">
    <source>
        <dbReference type="EMBL" id="PWB69945.1"/>
    </source>
</evidence>
<dbReference type="InterPro" id="IPR014710">
    <property type="entry name" value="RmlC-like_jellyroll"/>
</dbReference>
<dbReference type="PANTHER" id="PTHR24567">
    <property type="entry name" value="CRP FAMILY TRANSCRIPTIONAL REGULATORY PROTEIN"/>
    <property type="match status" value="1"/>
</dbReference>